<evidence type="ECO:0000313" key="1">
    <source>
        <dbReference type="EMBL" id="TGZ45695.1"/>
    </source>
</evidence>
<dbReference type="AlphaFoldDB" id="A0A4S2K8G6"/>
<comment type="caution">
    <text evidence="1">The sequence shown here is derived from an EMBL/GenBank/DDBJ whole genome shotgun (WGS) entry which is preliminary data.</text>
</comment>
<proteinExistence type="predicted"/>
<protein>
    <submittedName>
        <fullName evidence="1">Uncharacterized protein</fullName>
    </submittedName>
</protein>
<sequence>MKHLNMHFFIAVETDTVASSNVEEDTATTAISHTDLDETRGQQMRWSHEAVLLLLEEYRQQEQDMYTGKISHKKAWEQLLR</sequence>
<keyword evidence="2" id="KW-1185">Reference proteome</keyword>
<dbReference type="Proteomes" id="UP000310200">
    <property type="component" value="Unassembled WGS sequence"/>
</dbReference>
<evidence type="ECO:0000313" key="2">
    <source>
        <dbReference type="Proteomes" id="UP000310200"/>
    </source>
</evidence>
<name>A0A4S2K8G6_9HYME</name>
<organism evidence="1 2">
    <name type="scientific">Temnothorax longispinosus</name>
    <dbReference type="NCBI Taxonomy" id="300112"/>
    <lineage>
        <taxon>Eukaryota</taxon>
        <taxon>Metazoa</taxon>
        <taxon>Ecdysozoa</taxon>
        <taxon>Arthropoda</taxon>
        <taxon>Hexapoda</taxon>
        <taxon>Insecta</taxon>
        <taxon>Pterygota</taxon>
        <taxon>Neoptera</taxon>
        <taxon>Endopterygota</taxon>
        <taxon>Hymenoptera</taxon>
        <taxon>Apocrita</taxon>
        <taxon>Aculeata</taxon>
        <taxon>Formicoidea</taxon>
        <taxon>Formicidae</taxon>
        <taxon>Myrmicinae</taxon>
        <taxon>Temnothorax</taxon>
    </lineage>
</organism>
<dbReference type="EMBL" id="QBLH01003074">
    <property type="protein sequence ID" value="TGZ45695.1"/>
    <property type="molecule type" value="Genomic_DNA"/>
</dbReference>
<reference evidence="1 2" key="1">
    <citation type="journal article" date="2019" name="Philos. Trans. R. Soc. Lond., B, Biol. Sci.">
        <title>Ant behaviour and brain gene expression of defending hosts depend on the ecological success of the intruding social parasite.</title>
        <authorList>
            <person name="Kaur R."/>
            <person name="Stoldt M."/>
            <person name="Jongepier E."/>
            <person name="Feldmeyer B."/>
            <person name="Menzel F."/>
            <person name="Bornberg-Bauer E."/>
            <person name="Foitzik S."/>
        </authorList>
    </citation>
    <scope>NUCLEOTIDE SEQUENCE [LARGE SCALE GENOMIC DNA]</scope>
    <source>
        <tissue evidence="1">Whole body</tissue>
    </source>
</reference>
<accession>A0A4S2K8G6</accession>
<gene>
    <name evidence="1" type="ORF">DBV15_11812</name>
</gene>